<proteinExistence type="predicted"/>
<keyword evidence="3" id="KW-1185">Reference proteome</keyword>
<evidence type="ECO:0000313" key="2">
    <source>
        <dbReference type="EMBL" id="KAG1536684.1"/>
    </source>
</evidence>
<organism evidence="2 3">
    <name type="scientific">Rhizopus delemar</name>
    <dbReference type="NCBI Taxonomy" id="936053"/>
    <lineage>
        <taxon>Eukaryota</taxon>
        <taxon>Fungi</taxon>
        <taxon>Fungi incertae sedis</taxon>
        <taxon>Mucoromycota</taxon>
        <taxon>Mucoromycotina</taxon>
        <taxon>Mucoromycetes</taxon>
        <taxon>Mucorales</taxon>
        <taxon>Mucorineae</taxon>
        <taxon>Rhizopodaceae</taxon>
        <taxon>Rhizopus</taxon>
    </lineage>
</organism>
<evidence type="ECO:0000313" key="3">
    <source>
        <dbReference type="Proteomes" id="UP000740926"/>
    </source>
</evidence>
<comment type="caution">
    <text evidence="2">The sequence shown here is derived from an EMBL/GenBank/DDBJ whole genome shotgun (WGS) entry which is preliminary data.</text>
</comment>
<accession>A0A9P6Y1L6</accession>
<feature type="region of interest" description="Disordered" evidence="1">
    <location>
        <begin position="1"/>
        <end position="25"/>
    </location>
</feature>
<sequence length="193" mass="20115">MAQGSTGVTKITFRPPFRHASERGGNPAALVDGPFRIQIGGHVGAANQLCADAGGLQFGLQCAVRLLPGADHHMVDRQQLLAAFDADAQALVVHAEVLDATQHAYALGFQRGAVDPAGGLAQPRPRFAGAPLQQPQPARRGLGLRPGQRAAGLEGGIHAPLGHPALRVQRRRFTGVAEELADIEADAAGADDR</sequence>
<dbReference type="AlphaFoldDB" id="A0A9P6Y1L6"/>
<gene>
    <name evidence="2" type="ORF">G6F50_015008</name>
</gene>
<feature type="region of interest" description="Disordered" evidence="1">
    <location>
        <begin position="126"/>
        <end position="158"/>
    </location>
</feature>
<protein>
    <submittedName>
        <fullName evidence="2">Uncharacterized protein</fullName>
    </submittedName>
</protein>
<dbReference type="Proteomes" id="UP000740926">
    <property type="component" value="Unassembled WGS sequence"/>
</dbReference>
<name>A0A9P6Y1L6_9FUNG</name>
<dbReference type="EMBL" id="JAANIU010007791">
    <property type="protein sequence ID" value="KAG1536684.1"/>
    <property type="molecule type" value="Genomic_DNA"/>
</dbReference>
<reference evidence="2 3" key="1">
    <citation type="journal article" date="2020" name="Microb. Genom.">
        <title>Genetic diversity of clinical and environmental Mucorales isolates obtained from an investigation of mucormycosis cases among solid organ transplant recipients.</title>
        <authorList>
            <person name="Nguyen M.H."/>
            <person name="Kaul D."/>
            <person name="Muto C."/>
            <person name="Cheng S.J."/>
            <person name="Richter R.A."/>
            <person name="Bruno V.M."/>
            <person name="Liu G."/>
            <person name="Beyhan S."/>
            <person name="Sundermann A.J."/>
            <person name="Mounaud S."/>
            <person name="Pasculle A.W."/>
            <person name="Nierman W.C."/>
            <person name="Driscoll E."/>
            <person name="Cumbie R."/>
            <person name="Clancy C.J."/>
            <person name="Dupont C.L."/>
        </authorList>
    </citation>
    <scope>NUCLEOTIDE SEQUENCE [LARGE SCALE GENOMIC DNA]</scope>
    <source>
        <strain evidence="2 3">GL24</strain>
    </source>
</reference>
<evidence type="ECO:0000256" key="1">
    <source>
        <dbReference type="SAM" id="MobiDB-lite"/>
    </source>
</evidence>